<comment type="caution">
    <text evidence="2">The sequence shown here is derived from an EMBL/GenBank/DDBJ whole genome shotgun (WGS) entry which is preliminary data.</text>
</comment>
<organism evidence="2 3">
    <name type="scientific">Nocardioides zeicaulis</name>
    <dbReference type="NCBI Taxonomy" id="1776857"/>
    <lineage>
        <taxon>Bacteria</taxon>
        <taxon>Bacillati</taxon>
        <taxon>Actinomycetota</taxon>
        <taxon>Actinomycetes</taxon>
        <taxon>Propionibacteriales</taxon>
        <taxon>Nocardioidaceae</taxon>
        <taxon>Nocardioides</taxon>
    </lineage>
</organism>
<dbReference type="EMBL" id="JBHLXH010000003">
    <property type="protein sequence ID" value="MFC0224759.1"/>
    <property type="molecule type" value="Genomic_DNA"/>
</dbReference>
<gene>
    <name evidence="2" type="ORF">ACFFJG_19880</name>
</gene>
<evidence type="ECO:0000313" key="3">
    <source>
        <dbReference type="Proteomes" id="UP001589698"/>
    </source>
</evidence>
<keyword evidence="3" id="KW-1185">Reference proteome</keyword>
<sequence length="190" mass="21218">MTADDLPTRDDLLGLPAYEHAWTLDVLLLCPSNRRHRLGWMRASLGSGWRPHLEDAEPSRTTDRRRPPLSGDEESATSLFQPMEDATADEPPLALPVAPQPPRTSRLTWDLDKATGEVHGLRWSCARCAQDRTRRNRAGGIPKDDNVVRAQPLLDLLAAMKDHGPASLRVRLTRKDVEVLTARLAEREPG</sequence>
<proteinExistence type="predicted"/>
<name>A0ABV6E7M2_9ACTN</name>
<evidence type="ECO:0000256" key="1">
    <source>
        <dbReference type="SAM" id="MobiDB-lite"/>
    </source>
</evidence>
<dbReference type="Proteomes" id="UP001589698">
    <property type="component" value="Unassembled WGS sequence"/>
</dbReference>
<accession>A0ABV6E7M2</accession>
<evidence type="ECO:0000313" key="2">
    <source>
        <dbReference type="EMBL" id="MFC0224759.1"/>
    </source>
</evidence>
<feature type="region of interest" description="Disordered" evidence="1">
    <location>
        <begin position="49"/>
        <end position="75"/>
    </location>
</feature>
<protein>
    <submittedName>
        <fullName evidence="2">Uncharacterized protein</fullName>
    </submittedName>
</protein>
<dbReference type="RefSeq" id="WP_378520537.1">
    <property type="nucleotide sequence ID" value="NZ_CBCSDI010000012.1"/>
</dbReference>
<reference evidence="2 3" key="1">
    <citation type="submission" date="2024-09" db="EMBL/GenBank/DDBJ databases">
        <authorList>
            <person name="Sun Q."/>
            <person name="Mori K."/>
        </authorList>
    </citation>
    <scope>NUCLEOTIDE SEQUENCE [LARGE SCALE GENOMIC DNA]</scope>
    <source>
        <strain evidence="2 3">CCM 8654</strain>
    </source>
</reference>
<feature type="compositionally biased region" description="Basic and acidic residues" evidence="1">
    <location>
        <begin position="51"/>
        <end position="66"/>
    </location>
</feature>